<proteinExistence type="predicted"/>
<accession>A0A3B0P771</accession>
<protein>
    <submittedName>
        <fullName evidence="1">Uncharacterized protein</fullName>
    </submittedName>
</protein>
<name>A0A3B0P771_MYCSY</name>
<reference evidence="2" key="1">
    <citation type="submission" date="2018-06" db="EMBL/GenBank/DDBJ databases">
        <authorList>
            <consortium name="Pathogen Informatics"/>
        </authorList>
    </citation>
    <scope>NUCLEOTIDE SEQUENCE [LARGE SCALE GENOMIC DNA]</scope>
    <source>
        <strain evidence="2">NCTC10124</strain>
    </source>
</reference>
<sequence>MAASIIAILPMFLVYLLFRKRIMAAISRQGSTIKG</sequence>
<organism evidence="1 2">
    <name type="scientific">Mycoplasmopsis synoviae</name>
    <name type="common">Mycoplasma synoviae</name>
    <dbReference type="NCBI Taxonomy" id="2109"/>
    <lineage>
        <taxon>Bacteria</taxon>
        <taxon>Bacillati</taxon>
        <taxon>Mycoplasmatota</taxon>
        <taxon>Mycoplasmoidales</taxon>
        <taxon>Metamycoplasmataceae</taxon>
        <taxon>Mycoplasmopsis</taxon>
    </lineage>
</organism>
<gene>
    <name evidence="1" type="ORF">NCTC10124_00716</name>
</gene>
<dbReference type="EMBL" id="LS991953">
    <property type="protein sequence ID" value="SYV92988.1"/>
    <property type="molecule type" value="Genomic_DNA"/>
</dbReference>
<dbReference type="AlphaFoldDB" id="A0A3B0P771"/>
<evidence type="ECO:0000313" key="2">
    <source>
        <dbReference type="Proteomes" id="UP000259328"/>
    </source>
</evidence>
<dbReference type="Proteomes" id="UP000259328">
    <property type="component" value="Chromosome"/>
</dbReference>
<evidence type="ECO:0000313" key="1">
    <source>
        <dbReference type="EMBL" id="SYV92988.1"/>
    </source>
</evidence>